<dbReference type="RefSeq" id="WP_296948686.1">
    <property type="nucleotide sequence ID" value="NZ_LT599021.1"/>
</dbReference>
<organism evidence="2">
    <name type="scientific">uncultured Dysgonomonas sp</name>
    <dbReference type="NCBI Taxonomy" id="206096"/>
    <lineage>
        <taxon>Bacteria</taxon>
        <taxon>Pseudomonadati</taxon>
        <taxon>Bacteroidota</taxon>
        <taxon>Bacteroidia</taxon>
        <taxon>Bacteroidales</taxon>
        <taxon>Dysgonomonadaceae</taxon>
        <taxon>Dysgonomonas</taxon>
        <taxon>environmental samples</taxon>
    </lineage>
</organism>
<evidence type="ECO:0000256" key="1">
    <source>
        <dbReference type="SAM" id="SignalP"/>
    </source>
</evidence>
<evidence type="ECO:0000313" key="2">
    <source>
        <dbReference type="EMBL" id="SBV98336.1"/>
    </source>
</evidence>
<dbReference type="PROSITE" id="PS51257">
    <property type="entry name" value="PROKAR_LIPOPROTEIN"/>
    <property type="match status" value="1"/>
</dbReference>
<gene>
    <name evidence="2" type="ORF">KL86DYS2_11430</name>
</gene>
<feature type="signal peptide" evidence="1">
    <location>
        <begin position="1"/>
        <end position="20"/>
    </location>
</feature>
<reference evidence="2" key="1">
    <citation type="submission" date="2016-04" db="EMBL/GenBank/DDBJ databases">
        <authorList>
            <person name="Evans L.H."/>
            <person name="Alamgir A."/>
            <person name="Owens N."/>
            <person name="Weber N.D."/>
            <person name="Virtaneva K."/>
            <person name="Barbian K."/>
            <person name="Babar A."/>
            <person name="Rosenke K."/>
        </authorList>
    </citation>
    <scope>NUCLEOTIDE SEQUENCE</scope>
    <source>
        <strain evidence="2">86-2</strain>
    </source>
</reference>
<protein>
    <recommendedName>
        <fullName evidence="3">Lipoprotein</fullName>
    </recommendedName>
</protein>
<proteinExistence type="predicted"/>
<keyword evidence="1" id="KW-0732">Signal</keyword>
<name>A0A212JFW6_9BACT</name>
<feature type="chain" id="PRO_5011967712" description="Lipoprotein" evidence="1">
    <location>
        <begin position="21"/>
        <end position="116"/>
    </location>
</feature>
<dbReference type="EMBL" id="FLUL01000001">
    <property type="protein sequence ID" value="SBV98336.1"/>
    <property type="molecule type" value="Genomic_DNA"/>
</dbReference>
<sequence>MKSLSLLVTILLLVSCSAFEKTINKAQYVNADKVIYEKYFGERVEIRNKAQVARLVDIIGSAQKEAVDFIPKDQFVFIRSKDTISIQRNGALLRDGNGTYRLGAYMSTELNKLLEK</sequence>
<evidence type="ECO:0008006" key="3">
    <source>
        <dbReference type="Google" id="ProtNLM"/>
    </source>
</evidence>
<dbReference type="AlphaFoldDB" id="A0A212JFW6"/>
<accession>A0A212JFW6</accession>